<evidence type="ECO:0000256" key="1">
    <source>
        <dbReference type="SAM" id="MobiDB-lite"/>
    </source>
</evidence>
<keyword evidence="2" id="KW-0472">Membrane</keyword>
<feature type="compositionally biased region" description="Pro residues" evidence="1">
    <location>
        <begin position="406"/>
        <end position="418"/>
    </location>
</feature>
<comment type="caution">
    <text evidence="3">The sequence shown here is derived from an EMBL/GenBank/DDBJ whole genome shotgun (WGS) entry which is preliminary data.</text>
</comment>
<feature type="compositionally biased region" description="Polar residues" evidence="1">
    <location>
        <begin position="213"/>
        <end position="222"/>
    </location>
</feature>
<feature type="transmembrane region" description="Helical" evidence="2">
    <location>
        <begin position="12"/>
        <end position="34"/>
    </location>
</feature>
<keyword evidence="2" id="KW-1133">Transmembrane helix</keyword>
<organism evidence="3 4">
    <name type="scientific">Acacia crassicarpa</name>
    <name type="common">northern wattle</name>
    <dbReference type="NCBI Taxonomy" id="499986"/>
    <lineage>
        <taxon>Eukaryota</taxon>
        <taxon>Viridiplantae</taxon>
        <taxon>Streptophyta</taxon>
        <taxon>Embryophyta</taxon>
        <taxon>Tracheophyta</taxon>
        <taxon>Spermatophyta</taxon>
        <taxon>Magnoliopsida</taxon>
        <taxon>eudicotyledons</taxon>
        <taxon>Gunneridae</taxon>
        <taxon>Pentapetalae</taxon>
        <taxon>rosids</taxon>
        <taxon>fabids</taxon>
        <taxon>Fabales</taxon>
        <taxon>Fabaceae</taxon>
        <taxon>Caesalpinioideae</taxon>
        <taxon>mimosoid clade</taxon>
        <taxon>Acacieae</taxon>
        <taxon>Acacia</taxon>
    </lineage>
</organism>
<keyword evidence="2" id="KW-0812">Transmembrane</keyword>
<name>A0AAE1JRA5_9FABA</name>
<feature type="compositionally biased region" description="Basic and acidic residues" evidence="1">
    <location>
        <begin position="467"/>
        <end position="479"/>
    </location>
</feature>
<feature type="compositionally biased region" description="Pro residues" evidence="1">
    <location>
        <begin position="454"/>
        <end position="465"/>
    </location>
</feature>
<feature type="compositionally biased region" description="Basic residues" evidence="1">
    <location>
        <begin position="364"/>
        <end position="376"/>
    </location>
</feature>
<accession>A0AAE1JRA5</accession>
<reference evidence="3" key="1">
    <citation type="submission" date="2023-10" db="EMBL/GenBank/DDBJ databases">
        <title>Chromosome-level genome of the transformable northern wattle, Acacia crassicarpa.</title>
        <authorList>
            <person name="Massaro I."/>
            <person name="Sinha N.R."/>
            <person name="Poethig S."/>
            <person name="Leichty A.R."/>
        </authorList>
    </citation>
    <scope>NUCLEOTIDE SEQUENCE</scope>
    <source>
        <strain evidence="3">Acra3RX</strain>
        <tissue evidence="3">Leaf</tissue>
    </source>
</reference>
<keyword evidence="4" id="KW-1185">Reference proteome</keyword>
<protein>
    <submittedName>
        <fullName evidence="3">Uncharacterized protein</fullName>
    </submittedName>
</protein>
<evidence type="ECO:0000313" key="3">
    <source>
        <dbReference type="EMBL" id="KAK4257839.1"/>
    </source>
</evidence>
<feature type="compositionally biased region" description="Basic and acidic residues" evidence="1">
    <location>
        <begin position="178"/>
        <end position="207"/>
    </location>
</feature>
<evidence type="ECO:0000313" key="4">
    <source>
        <dbReference type="Proteomes" id="UP001293593"/>
    </source>
</evidence>
<dbReference type="Proteomes" id="UP001293593">
    <property type="component" value="Unassembled WGS sequence"/>
</dbReference>
<proteinExistence type="predicted"/>
<evidence type="ECO:0000256" key="2">
    <source>
        <dbReference type="SAM" id="Phobius"/>
    </source>
</evidence>
<feature type="compositionally biased region" description="Pro residues" evidence="1">
    <location>
        <begin position="227"/>
        <end position="243"/>
    </location>
</feature>
<feature type="region of interest" description="Disordered" evidence="1">
    <location>
        <begin position="178"/>
        <end position="518"/>
    </location>
</feature>
<sequence length="564" mass="63139">MPHRRSSSSSPILSLPLLIIILPIILLLFLFVALPPFLSFTSQLLRPTSVKKSWDSLNILFVLFAILCGVFAKRNDEDSPSEEEEVETVRARATGYDKSVEREDGSVSRQWYGFSENKIYDSPPIVRLQSPVAGVSRLRRSSSSYPDLRQESLWETESDRYRGFRFFDDFEIDKFRSPEKEQIPVENPDRQENVEKVGEDADVKEIQVDTVEIRSSSPLPSQSAPKSPTPPVSPPPPPPPPATTRPKSRRTYQTVWRKEKLESVEIDDNDITGNPSPPRPPSPPPPPSAPAVQTEWEHKRGRNQRRKSEIAVMWASLLNKKKRKGKQRTAAAKVDHIHNEDNVSARQPPPPPPPPPPPSVFHSWFKKGVGKNKKIHSVSTPPPPAPPPPPPPLTSSKRWSFRKPKIPPPPPPPLPPATEPRRRRNAGRPPLPTRTSTFNNETLLNSGDQSPLIAIPPPPPPPPFKIPEMKFTVRGDFVKIRSTNSSRCGSPEREDDPKPTEDPPEMEMGGTIPCPSPDVNVKASTFIARLRGEWKLEKINSMKEKQNLGLYGPGPTRGPSSSWH</sequence>
<feature type="compositionally biased region" description="Polar residues" evidence="1">
    <location>
        <begin position="433"/>
        <end position="449"/>
    </location>
</feature>
<feature type="compositionally biased region" description="Pro residues" evidence="1">
    <location>
        <begin position="347"/>
        <end position="359"/>
    </location>
</feature>
<dbReference type="PANTHER" id="PTHR33098:SF71">
    <property type="entry name" value="HYDROXYPROLINE-RICH GLYCOPROTEIN FAMILY PROTEIN"/>
    <property type="match status" value="1"/>
</dbReference>
<feature type="compositionally biased region" description="Pro residues" evidence="1">
    <location>
        <begin position="380"/>
        <end position="393"/>
    </location>
</feature>
<gene>
    <name evidence="3" type="ORF">QN277_007374</name>
</gene>
<feature type="compositionally biased region" description="Pro residues" evidence="1">
    <location>
        <begin position="275"/>
        <end position="289"/>
    </location>
</feature>
<feature type="compositionally biased region" description="Basic and acidic residues" evidence="1">
    <location>
        <begin position="333"/>
        <end position="343"/>
    </location>
</feature>
<dbReference type="EMBL" id="JAWXYG010000012">
    <property type="protein sequence ID" value="KAK4257839.1"/>
    <property type="molecule type" value="Genomic_DNA"/>
</dbReference>
<feature type="compositionally biased region" description="Basic and acidic residues" evidence="1">
    <location>
        <begin position="490"/>
        <end position="501"/>
    </location>
</feature>
<feature type="region of interest" description="Disordered" evidence="1">
    <location>
        <begin position="542"/>
        <end position="564"/>
    </location>
</feature>
<dbReference type="PANTHER" id="PTHR33098">
    <property type="entry name" value="COTTON FIBER (DUF761)"/>
    <property type="match status" value="1"/>
</dbReference>
<dbReference type="AlphaFoldDB" id="A0AAE1JRA5"/>